<keyword evidence="7 10" id="KW-0574">Periplasm</keyword>
<gene>
    <name evidence="10 11" type="primary">lolA</name>
    <name evidence="11" type="ORF">CWI70_02450</name>
</gene>
<reference evidence="12" key="1">
    <citation type="journal article" date="2018" name="Front. Microbiol.">
        <title>Genome-Based Analysis Reveals the Taxonomy and Diversity of the Family Idiomarinaceae.</title>
        <authorList>
            <person name="Liu Y."/>
            <person name="Lai Q."/>
            <person name="Shao Z."/>
        </authorList>
    </citation>
    <scope>NUCLEOTIDE SEQUENCE [LARGE SCALE GENOMIC DNA]</scope>
    <source>
        <strain evidence="12">PO-M2</strain>
    </source>
</reference>
<dbReference type="PANTHER" id="PTHR35869">
    <property type="entry name" value="OUTER-MEMBRANE LIPOPROTEIN CARRIER PROTEIN"/>
    <property type="match status" value="1"/>
</dbReference>
<evidence type="ECO:0000256" key="6">
    <source>
        <dbReference type="ARBA" id="ARBA00022729"/>
    </source>
</evidence>
<dbReference type="PANTHER" id="PTHR35869:SF1">
    <property type="entry name" value="OUTER-MEMBRANE LIPOPROTEIN CARRIER PROTEIN"/>
    <property type="match status" value="1"/>
</dbReference>
<evidence type="ECO:0000256" key="3">
    <source>
        <dbReference type="ARBA" id="ARBA00011245"/>
    </source>
</evidence>
<dbReference type="HAMAP" id="MF_00240">
    <property type="entry name" value="LolA"/>
    <property type="match status" value="1"/>
</dbReference>
<keyword evidence="8 10" id="KW-0653">Protein transport</keyword>
<dbReference type="Pfam" id="PF03548">
    <property type="entry name" value="LolA"/>
    <property type="match status" value="1"/>
</dbReference>
<evidence type="ECO:0000313" key="12">
    <source>
        <dbReference type="Proteomes" id="UP000287649"/>
    </source>
</evidence>
<dbReference type="GO" id="GO:0030288">
    <property type="term" value="C:outer membrane-bounded periplasmic space"/>
    <property type="evidence" value="ECO:0007669"/>
    <property type="project" value="TreeGrafter"/>
</dbReference>
<evidence type="ECO:0000256" key="7">
    <source>
        <dbReference type="ARBA" id="ARBA00022764"/>
    </source>
</evidence>
<dbReference type="Gene3D" id="2.50.20.10">
    <property type="entry name" value="Lipoprotein localisation LolA/LolB/LppX"/>
    <property type="match status" value="1"/>
</dbReference>
<keyword evidence="9 10" id="KW-0143">Chaperone</keyword>
<evidence type="ECO:0000256" key="2">
    <source>
        <dbReference type="ARBA" id="ARBA00007615"/>
    </source>
</evidence>
<dbReference type="NCBIfam" id="TIGR00547">
    <property type="entry name" value="lolA"/>
    <property type="match status" value="1"/>
</dbReference>
<keyword evidence="6" id="KW-0732">Signal</keyword>
<dbReference type="SUPFAM" id="SSF89392">
    <property type="entry name" value="Prokaryotic lipoproteins and lipoprotein localization factors"/>
    <property type="match status" value="1"/>
</dbReference>
<evidence type="ECO:0000256" key="9">
    <source>
        <dbReference type="ARBA" id="ARBA00023186"/>
    </source>
</evidence>
<dbReference type="InterPro" id="IPR018323">
    <property type="entry name" value="OM_lipoprot_carrier_LolA_Pbac"/>
</dbReference>
<evidence type="ECO:0000256" key="8">
    <source>
        <dbReference type="ARBA" id="ARBA00022927"/>
    </source>
</evidence>
<dbReference type="InterPro" id="IPR004564">
    <property type="entry name" value="OM_lipoprot_carrier_LolA-like"/>
</dbReference>
<organism evidence="11 12">
    <name type="scientific">Pseudidiomarina homiensis</name>
    <dbReference type="NCBI Taxonomy" id="364198"/>
    <lineage>
        <taxon>Bacteria</taxon>
        <taxon>Pseudomonadati</taxon>
        <taxon>Pseudomonadota</taxon>
        <taxon>Gammaproteobacteria</taxon>
        <taxon>Alteromonadales</taxon>
        <taxon>Idiomarinaceae</taxon>
        <taxon>Pseudidiomarina</taxon>
    </lineage>
</organism>
<evidence type="ECO:0000256" key="5">
    <source>
        <dbReference type="ARBA" id="ARBA00022448"/>
    </source>
</evidence>
<dbReference type="EMBL" id="PIPX01000001">
    <property type="protein sequence ID" value="RUO55668.1"/>
    <property type="molecule type" value="Genomic_DNA"/>
</dbReference>
<evidence type="ECO:0000256" key="4">
    <source>
        <dbReference type="ARBA" id="ARBA00014035"/>
    </source>
</evidence>
<dbReference type="GO" id="GO:0042953">
    <property type="term" value="P:lipoprotein transport"/>
    <property type="evidence" value="ECO:0007669"/>
    <property type="project" value="InterPro"/>
</dbReference>
<keyword evidence="12" id="KW-1185">Reference proteome</keyword>
<comment type="similarity">
    <text evidence="2 10">Belongs to the LolA family.</text>
</comment>
<accession>A0A432Y3W5</accession>
<name>A0A432Y3W5_9GAMM</name>
<dbReference type="AlphaFoldDB" id="A0A432Y3W5"/>
<comment type="function">
    <text evidence="10">Participates in the translocation of lipoproteins from the inner membrane to the outer membrane. Only forms a complex with a lipoprotein if the residue after the N-terminal Cys is not an aspartate (The Asp acts as a targeting signal to indicate that the lipoprotein should stay in the inner membrane).</text>
</comment>
<comment type="subcellular location">
    <subcellularLocation>
        <location evidence="1 10">Periplasm</location>
    </subcellularLocation>
</comment>
<keyword evidence="11" id="KW-0449">Lipoprotein</keyword>
<evidence type="ECO:0000313" key="11">
    <source>
        <dbReference type="EMBL" id="RUO55668.1"/>
    </source>
</evidence>
<proteinExistence type="inferred from homology"/>
<dbReference type="GO" id="GO:0044874">
    <property type="term" value="P:lipoprotein localization to outer membrane"/>
    <property type="evidence" value="ECO:0007669"/>
    <property type="project" value="UniProtKB-UniRule"/>
</dbReference>
<dbReference type="CDD" id="cd16325">
    <property type="entry name" value="LolA"/>
    <property type="match status" value="1"/>
</dbReference>
<evidence type="ECO:0000256" key="10">
    <source>
        <dbReference type="HAMAP-Rule" id="MF_00240"/>
    </source>
</evidence>
<evidence type="ECO:0000256" key="1">
    <source>
        <dbReference type="ARBA" id="ARBA00004418"/>
    </source>
</evidence>
<dbReference type="Proteomes" id="UP000287649">
    <property type="component" value="Unassembled WGS sequence"/>
</dbReference>
<sequence>MCWRRVRPAINIDKKGSSMTLQRSFIATAIAVFAFSSNAMALDAKSELQELLAPISTLQAEFQQHVLDANGDLVQELKGALALARPNKFYWHSDAPDELILVADGQAVYYYDPFVEQVTISAQSEAANQSPFLLLLDAEASAWADYEVSNEGLSFQLQPTANATQQQSLQVNFVAKEEQPAQLNELILDDGQGQITRIQLRDVKTNVALPYTTFSFQIPENAVVDDQRSTQ</sequence>
<comment type="subunit">
    <text evidence="3 10">Monomer.</text>
</comment>
<comment type="caution">
    <text evidence="11">The sequence shown here is derived from an EMBL/GenBank/DDBJ whole genome shotgun (WGS) entry which is preliminary data.</text>
</comment>
<dbReference type="InterPro" id="IPR029046">
    <property type="entry name" value="LolA/LolB/LppX"/>
</dbReference>
<keyword evidence="5 10" id="KW-0813">Transport</keyword>
<protein>
    <recommendedName>
        <fullName evidence="4 10">Outer-membrane lipoprotein carrier protein</fullName>
    </recommendedName>
</protein>